<organism evidence="2">
    <name type="scientific">viral metagenome</name>
    <dbReference type="NCBI Taxonomy" id="1070528"/>
    <lineage>
        <taxon>unclassified sequences</taxon>
        <taxon>metagenomes</taxon>
        <taxon>organismal metagenomes</taxon>
    </lineage>
</organism>
<dbReference type="EMBL" id="MT141442">
    <property type="protein sequence ID" value="QJA61472.1"/>
    <property type="molecule type" value="Genomic_DNA"/>
</dbReference>
<protein>
    <submittedName>
        <fullName evidence="2">Uncharacterized protein</fullName>
    </submittedName>
</protein>
<sequence length="92" mass="10755">MRIGKMIAQVLRCIISSHCANDNLPKDDNHWEKKDNKRVEDTIQMSDEQLNQTFEKIRKMQATLNGDDDLFIGDKQHKKWNGVERRGKENGT</sequence>
<evidence type="ECO:0000313" key="1">
    <source>
        <dbReference type="EMBL" id="QJA61472.1"/>
    </source>
</evidence>
<proteinExistence type="predicted"/>
<accession>A0A6M3XIU8</accession>
<dbReference type="EMBL" id="MT144699">
    <property type="protein sequence ID" value="QJH97729.1"/>
    <property type="molecule type" value="Genomic_DNA"/>
</dbReference>
<evidence type="ECO:0000313" key="2">
    <source>
        <dbReference type="EMBL" id="QJH97729.1"/>
    </source>
</evidence>
<name>A0A6M3XIU8_9ZZZZ</name>
<reference evidence="2" key="1">
    <citation type="submission" date="2020-03" db="EMBL/GenBank/DDBJ databases">
        <title>The deep terrestrial virosphere.</title>
        <authorList>
            <person name="Holmfeldt K."/>
            <person name="Nilsson E."/>
            <person name="Simone D."/>
            <person name="Lopez-Fernandez M."/>
            <person name="Wu X."/>
            <person name="de Brujin I."/>
            <person name="Lundin D."/>
            <person name="Andersson A."/>
            <person name="Bertilsson S."/>
            <person name="Dopson M."/>
        </authorList>
    </citation>
    <scope>NUCLEOTIDE SEQUENCE</scope>
    <source>
        <strain evidence="1">MM415B00932</strain>
        <strain evidence="2">TM448B01076</strain>
    </source>
</reference>
<gene>
    <name evidence="1" type="ORF">MM415B00932_0014</name>
    <name evidence="2" type="ORF">TM448B01076_0003</name>
</gene>
<dbReference type="AlphaFoldDB" id="A0A6M3XIU8"/>